<dbReference type="RefSeq" id="WP_140602980.1">
    <property type="nucleotide sequence ID" value="NZ_SAWY01000019.1"/>
</dbReference>
<dbReference type="AlphaFoldDB" id="A0A502L012"/>
<accession>A0A502L012</accession>
<dbReference type="GO" id="GO:0016020">
    <property type="term" value="C:membrane"/>
    <property type="evidence" value="ECO:0007669"/>
    <property type="project" value="TreeGrafter"/>
</dbReference>
<evidence type="ECO:0000259" key="2">
    <source>
        <dbReference type="Pfam" id="PF00561"/>
    </source>
</evidence>
<dbReference type="InterPro" id="IPR050266">
    <property type="entry name" value="AB_hydrolase_sf"/>
</dbReference>
<dbReference type="GO" id="GO:0016787">
    <property type="term" value="F:hydrolase activity"/>
    <property type="evidence" value="ECO:0007669"/>
    <property type="project" value="UniProtKB-KW"/>
</dbReference>
<gene>
    <name evidence="3" type="ORF">EPA86_08345</name>
</gene>
<feature type="signal peptide" evidence="1">
    <location>
        <begin position="1"/>
        <end position="21"/>
    </location>
</feature>
<organism evidence="3 4">
    <name type="scientific">Litorilituus lipolyticus</name>
    <dbReference type="NCBI Taxonomy" id="2491017"/>
    <lineage>
        <taxon>Bacteria</taxon>
        <taxon>Pseudomonadati</taxon>
        <taxon>Pseudomonadota</taxon>
        <taxon>Gammaproteobacteria</taxon>
        <taxon>Alteromonadales</taxon>
        <taxon>Colwelliaceae</taxon>
        <taxon>Litorilituus</taxon>
    </lineage>
</organism>
<evidence type="ECO:0000313" key="4">
    <source>
        <dbReference type="Proteomes" id="UP000315303"/>
    </source>
</evidence>
<dbReference type="InterPro" id="IPR000073">
    <property type="entry name" value="AB_hydrolase_1"/>
</dbReference>
<comment type="caution">
    <text evidence="3">The sequence shown here is derived from an EMBL/GenBank/DDBJ whole genome shotgun (WGS) entry which is preliminary data.</text>
</comment>
<keyword evidence="3" id="KW-0378">Hydrolase</keyword>
<reference evidence="3 4" key="1">
    <citation type="submission" date="2019-01" db="EMBL/GenBank/DDBJ databases">
        <title>Litorilituus lipolytica sp. nov., isolated from intertidal sand of the Yellow Sea in China.</title>
        <authorList>
            <person name="Liu A."/>
        </authorList>
    </citation>
    <scope>NUCLEOTIDE SEQUENCE [LARGE SCALE GENOMIC DNA]</scope>
    <source>
        <strain evidence="3 4">RZ04</strain>
    </source>
</reference>
<feature type="chain" id="PRO_5021251759" evidence="1">
    <location>
        <begin position="22"/>
        <end position="497"/>
    </location>
</feature>
<dbReference type="OrthoDB" id="6251202at2"/>
<keyword evidence="1" id="KW-0732">Signal</keyword>
<dbReference type="PANTHER" id="PTHR43798:SF33">
    <property type="entry name" value="HYDROLASE, PUTATIVE (AFU_ORTHOLOGUE AFUA_2G14860)-RELATED"/>
    <property type="match status" value="1"/>
</dbReference>
<dbReference type="Pfam" id="PF00561">
    <property type="entry name" value="Abhydrolase_1"/>
    <property type="match status" value="1"/>
</dbReference>
<dbReference type="PRINTS" id="PR00111">
    <property type="entry name" value="ABHYDROLASE"/>
</dbReference>
<evidence type="ECO:0000256" key="1">
    <source>
        <dbReference type="SAM" id="SignalP"/>
    </source>
</evidence>
<dbReference type="Gene3D" id="3.40.50.1820">
    <property type="entry name" value="alpha/beta hydrolase"/>
    <property type="match status" value="1"/>
</dbReference>
<name>A0A502L012_9GAMM</name>
<keyword evidence="4" id="KW-1185">Reference proteome</keyword>
<dbReference type="InterPro" id="IPR029058">
    <property type="entry name" value="AB_hydrolase_fold"/>
</dbReference>
<sequence length="497" mass="54419">MRLFGLMAVVIFMATCNTVIAQSWLDKLQEGFSQVDKVLHQTNKTKQTAKAKALPSHLSESWRSSLFIDDIFNGEVAVVQAGLQHKQTIVLVHGLGQLGMQDWFSVIPVLAKQYHIVTFDLPGFGYSAIPQGRYSPTNYAKVVAGITREYAKSKAIVIGHSMGGAISLRFASMFPELLSKLVLVDAAGILEKTAFIKHSGKLPIDEAQLPDVAKRFLAQANNYGGSMIESTSTSKFSQGLTNFLFNQNDYTRQLIVSSSPNLNAALSLVEENFTDAVYGLNVKTHIIWGAKDSVAPLRTGKVLANIIPNAQLQVIESAGHVPMKSHQEEFLTLLTQAIPNKPVTIKKEQPETHQQAKLVCTKESNKHYQGHYQSIIIKDCSNVTLTNITAQSLFIENSLVSIENMTVDSKALALEIINSDVTISTGKIYAEHGISLSGSRLDIAGVSINVSDKSIFSRDLSSVVTSLSEINSPLYSGYTHSTYQLNQQSIDTFLPLE</sequence>
<feature type="domain" description="AB hydrolase-1" evidence="2">
    <location>
        <begin position="88"/>
        <end position="323"/>
    </location>
</feature>
<dbReference type="SUPFAM" id="SSF53474">
    <property type="entry name" value="alpha/beta-Hydrolases"/>
    <property type="match status" value="1"/>
</dbReference>
<evidence type="ECO:0000313" key="3">
    <source>
        <dbReference type="EMBL" id="TPH15581.1"/>
    </source>
</evidence>
<dbReference type="EMBL" id="SAWY01000019">
    <property type="protein sequence ID" value="TPH15581.1"/>
    <property type="molecule type" value="Genomic_DNA"/>
</dbReference>
<dbReference type="Proteomes" id="UP000315303">
    <property type="component" value="Unassembled WGS sequence"/>
</dbReference>
<dbReference type="PANTHER" id="PTHR43798">
    <property type="entry name" value="MONOACYLGLYCEROL LIPASE"/>
    <property type="match status" value="1"/>
</dbReference>
<protein>
    <submittedName>
        <fullName evidence="3">Alpha/beta hydrolase</fullName>
    </submittedName>
</protein>
<proteinExistence type="predicted"/>